<dbReference type="EMBL" id="QVME01000001">
    <property type="protein sequence ID" value="RGE70085.1"/>
    <property type="molecule type" value="Genomic_DNA"/>
</dbReference>
<dbReference type="AlphaFoldDB" id="A0A3E3ISP2"/>
<accession>A0A3E3ISP2</accession>
<organism evidence="7 8">
    <name type="scientific">Anaerotruncus colihominis</name>
    <dbReference type="NCBI Taxonomy" id="169435"/>
    <lineage>
        <taxon>Bacteria</taxon>
        <taxon>Bacillati</taxon>
        <taxon>Bacillota</taxon>
        <taxon>Clostridia</taxon>
        <taxon>Eubacteriales</taxon>
        <taxon>Oscillospiraceae</taxon>
        <taxon>Anaerotruncus</taxon>
    </lineage>
</organism>
<dbReference type="Proteomes" id="UP000446348">
    <property type="component" value="Unassembled WGS sequence"/>
</dbReference>
<dbReference type="Pfam" id="PF18842">
    <property type="entry name" value="LPD26"/>
    <property type="match status" value="1"/>
</dbReference>
<dbReference type="PANTHER" id="PTHR38429">
    <property type="entry name" value="SEPTATION PROTEIN SPOVG-RELATED"/>
    <property type="match status" value="1"/>
</dbReference>
<sequence>MAPRRYGVASDGSIQPLWHGKLAEDFTEADTLRFMADTDIQLSGNVSADTLTAIRRAGYRYEGGEVLPLPGKEEMTMSEEKTTGAQAPEQEAPGGSGLKLDVTARPIDPIKNLVGFATVKLNDCFVVEDFKILQSDKGLYVGMPSKPDKSSRTGYRDTVKPITKEFREELHGAILEAYQQEIEKLQARIAAARQAPPPEKASIKGQLEAGTKKAAKENAARAPKEKPAKAAER</sequence>
<feature type="domain" description="Large polyvalent protein associated" evidence="5">
    <location>
        <begin position="12"/>
        <end position="66"/>
    </location>
</feature>
<dbReference type="InterPro" id="IPR007170">
    <property type="entry name" value="SpoVG"/>
</dbReference>
<dbReference type="EMBL" id="QXWZ01000028">
    <property type="protein sequence ID" value="NBI79902.1"/>
    <property type="molecule type" value="Genomic_DNA"/>
</dbReference>
<comment type="caution">
    <text evidence="7">The sequence shown here is derived from an EMBL/GenBank/DDBJ whole genome shotgun (WGS) entry which is preliminary data.</text>
</comment>
<proteinExistence type="predicted"/>
<evidence type="ECO:0000256" key="4">
    <source>
        <dbReference type="SAM" id="MobiDB-lite"/>
    </source>
</evidence>
<keyword evidence="3" id="KW-0131">Cell cycle</keyword>
<feature type="compositionally biased region" description="Basic and acidic residues" evidence="4">
    <location>
        <begin position="73"/>
        <end position="82"/>
    </location>
</feature>
<name>A0A3E3ISP2_9FIRM</name>
<dbReference type="Proteomes" id="UP000260828">
    <property type="component" value="Unassembled WGS sequence"/>
</dbReference>
<dbReference type="PANTHER" id="PTHR38429:SF1">
    <property type="entry name" value="SEPTATION PROTEIN SPOVG-RELATED"/>
    <property type="match status" value="1"/>
</dbReference>
<feature type="region of interest" description="Disordered" evidence="4">
    <location>
        <begin position="73"/>
        <end position="97"/>
    </location>
</feature>
<evidence type="ECO:0000256" key="2">
    <source>
        <dbReference type="ARBA" id="ARBA00023210"/>
    </source>
</evidence>
<evidence type="ECO:0000313" key="8">
    <source>
        <dbReference type="Proteomes" id="UP000260828"/>
    </source>
</evidence>
<dbReference type="GO" id="GO:0030435">
    <property type="term" value="P:sporulation resulting in formation of a cellular spore"/>
    <property type="evidence" value="ECO:0007669"/>
    <property type="project" value="InterPro"/>
</dbReference>
<dbReference type="InterPro" id="IPR036751">
    <property type="entry name" value="SpoVG_sf"/>
</dbReference>
<keyword evidence="2" id="KW-0717">Septation</keyword>
<dbReference type="InterPro" id="IPR040936">
    <property type="entry name" value="LPD26"/>
</dbReference>
<keyword evidence="1" id="KW-0132">Cell division</keyword>
<dbReference type="GO" id="GO:0000917">
    <property type="term" value="P:division septum assembly"/>
    <property type="evidence" value="ECO:0007669"/>
    <property type="project" value="UniProtKB-KW"/>
</dbReference>
<evidence type="ECO:0000256" key="1">
    <source>
        <dbReference type="ARBA" id="ARBA00022618"/>
    </source>
</evidence>
<dbReference type="RefSeq" id="WP_117546138.1">
    <property type="nucleotide sequence ID" value="NZ_QVME01000001.1"/>
</dbReference>
<evidence type="ECO:0000259" key="5">
    <source>
        <dbReference type="Pfam" id="PF18842"/>
    </source>
</evidence>
<gene>
    <name evidence="6" type="ORF">D3Z39_13710</name>
    <name evidence="7" type="ORF">DXC40_03245</name>
</gene>
<evidence type="ECO:0000256" key="3">
    <source>
        <dbReference type="ARBA" id="ARBA00023306"/>
    </source>
</evidence>
<evidence type="ECO:0000313" key="7">
    <source>
        <dbReference type="EMBL" id="RGE70085.1"/>
    </source>
</evidence>
<feature type="region of interest" description="Disordered" evidence="4">
    <location>
        <begin position="190"/>
        <end position="233"/>
    </location>
</feature>
<dbReference type="SUPFAM" id="SSF160537">
    <property type="entry name" value="SpoVG-like"/>
    <property type="match status" value="1"/>
</dbReference>
<dbReference type="Gene3D" id="3.30.1120.40">
    <property type="entry name" value="Stage V sporulation protein G"/>
    <property type="match status" value="1"/>
</dbReference>
<dbReference type="Pfam" id="PF04026">
    <property type="entry name" value="SpoVG"/>
    <property type="match status" value="1"/>
</dbReference>
<evidence type="ECO:0000313" key="9">
    <source>
        <dbReference type="Proteomes" id="UP000446348"/>
    </source>
</evidence>
<dbReference type="OrthoDB" id="9796286at2"/>
<feature type="compositionally biased region" description="Basic and acidic residues" evidence="4">
    <location>
        <begin position="210"/>
        <end position="233"/>
    </location>
</feature>
<reference evidence="6 9" key="2">
    <citation type="submission" date="2018-08" db="EMBL/GenBank/DDBJ databases">
        <title>Murine metabolic-syndrome-specific gut microbial biobank.</title>
        <authorList>
            <person name="Liu C."/>
        </authorList>
    </citation>
    <scope>NUCLEOTIDE SEQUENCE [LARGE SCALE GENOMIC DNA]</scope>
    <source>
        <strain evidence="6 9">X69</strain>
    </source>
</reference>
<evidence type="ECO:0000313" key="6">
    <source>
        <dbReference type="EMBL" id="NBI79902.1"/>
    </source>
</evidence>
<reference evidence="7 8" key="1">
    <citation type="submission" date="2018-08" db="EMBL/GenBank/DDBJ databases">
        <title>A genome reference for cultivated species of the human gut microbiota.</title>
        <authorList>
            <person name="Zou Y."/>
            <person name="Xue W."/>
            <person name="Luo G."/>
        </authorList>
    </citation>
    <scope>NUCLEOTIDE SEQUENCE [LARGE SCALE GENOMIC DNA]</scope>
    <source>
        <strain evidence="7 8">TF05-12AC</strain>
    </source>
</reference>
<protein>
    <submittedName>
        <fullName evidence="7">Stage V sporulation protein G</fullName>
    </submittedName>
</protein>